<dbReference type="PANTHER" id="PTHR48075">
    <property type="entry name" value="3-HYDROXYACYL-COA DEHYDROGENASE FAMILY PROTEIN"/>
    <property type="match status" value="1"/>
</dbReference>
<dbReference type="AlphaFoldDB" id="A0A1H3A4F2"/>
<name>A0A1H3A4F2_9BACL</name>
<dbReference type="Gene3D" id="1.10.1040.10">
    <property type="entry name" value="N-(1-d-carboxylethyl)-l-norvaline Dehydrogenase, domain 2"/>
    <property type="match status" value="1"/>
</dbReference>
<organism evidence="4 5">
    <name type="scientific">Marininema mesophilum</name>
    <dbReference type="NCBI Taxonomy" id="1048340"/>
    <lineage>
        <taxon>Bacteria</taxon>
        <taxon>Bacillati</taxon>
        <taxon>Bacillota</taxon>
        <taxon>Bacilli</taxon>
        <taxon>Bacillales</taxon>
        <taxon>Thermoactinomycetaceae</taxon>
        <taxon>Marininema</taxon>
    </lineage>
</organism>
<dbReference type="Proteomes" id="UP000198534">
    <property type="component" value="Unassembled WGS sequence"/>
</dbReference>
<protein>
    <submittedName>
        <fullName evidence="4">3-hydroxybutyryl-CoA dehydrogenase</fullName>
    </submittedName>
</protein>
<evidence type="ECO:0000313" key="4">
    <source>
        <dbReference type="EMBL" id="SDX24078.1"/>
    </source>
</evidence>
<keyword evidence="5" id="KW-1185">Reference proteome</keyword>
<gene>
    <name evidence="4" type="ORF">SAMN05444487_112109</name>
</gene>
<evidence type="ECO:0000313" key="5">
    <source>
        <dbReference type="Proteomes" id="UP000198534"/>
    </source>
</evidence>
<dbReference type="Pfam" id="PF00725">
    <property type="entry name" value="3HCDH"/>
    <property type="match status" value="1"/>
</dbReference>
<comment type="pathway">
    <text evidence="1">Lipid metabolism; butanoate metabolism.</text>
</comment>
<reference evidence="4 5" key="1">
    <citation type="submission" date="2016-10" db="EMBL/GenBank/DDBJ databases">
        <authorList>
            <person name="de Groot N.N."/>
        </authorList>
    </citation>
    <scope>NUCLEOTIDE SEQUENCE [LARGE SCALE GENOMIC DNA]</scope>
    <source>
        <strain evidence="4 5">DSM 45610</strain>
    </source>
</reference>
<sequence>MMNEVLLIGEAPLAEEVHQFFRNKKVKVRTLSEVPPYENGRVVAVMDVTAGPLESKITDLQMAERLVASEVPIFTSTLAYCATRLAANLEHPERLSGFSPLLLQESGVLEISQPLQAEDAPVWEKGVHLWESWGKRVEILGDEPGLVFPRTWALMVNEAAWLLTERGAESRDIDRAMKQGTRHPFGPLEWADRIGIDQVLWILKGLFEELGEDRYRPAPLLRRMVYANRLGRRAGRGFYQYEKMEVGKGHA</sequence>
<dbReference type="PANTHER" id="PTHR48075:SF5">
    <property type="entry name" value="3-HYDROXYBUTYRYL-COA DEHYDROGENASE"/>
    <property type="match status" value="1"/>
</dbReference>
<evidence type="ECO:0000259" key="3">
    <source>
        <dbReference type="Pfam" id="PF00725"/>
    </source>
</evidence>
<accession>A0A1H3A4F2</accession>
<proteinExistence type="inferred from homology"/>
<dbReference type="SUPFAM" id="SSF48179">
    <property type="entry name" value="6-phosphogluconate dehydrogenase C-terminal domain-like"/>
    <property type="match status" value="1"/>
</dbReference>
<dbReference type="STRING" id="1048340.SAMN05444487_112109"/>
<dbReference type="RefSeq" id="WP_091741334.1">
    <property type="nucleotide sequence ID" value="NZ_FNNQ01000012.1"/>
</dbReference>
<evidence type="ECO:0000256" key="2">
    <source>
        <dbReference type="ARBA" id="ARBA00009463"/>
    </source>
</evidence>
<dbReference type="GO" id="GO:0008691">
    <property type="term" value="F:3-hydroxybutyryl-CoA dehydrogenase activity"/>
    <property type="evidence" value="ECO:0007669"/>
    <property type="project" value="TreeGrafter"/>
</dbReference>
<dbReference type="GO" id="GO:0006635">
    <property type="term" value="P:fatty acid beta-oxidation"/>
    <property type="evidence" value="ECO:0007669"/>
    <property type="project" value="TreeGrafter"/>
</dbReference>
<comment type="similarity">
    <text evidence="2">Belongs to the 3-hydroxyacyl-CoA dehydrogenase family.</text>
</comment>
<dbReference type="InterPro" id="IPR006108">
    <property type="entry name" value="3HC_DH_C"/>
</dbReference>
<evidence type="ECO:0000256" key="1">
    <source>
        <dbReference type="ARBA" id="ARBA00005086"/>
    </source>
</evidence>
<feature type="domain" description="3-hydroxyacyl-CoA dehydrogenase C-terminal" evidence="3">
    <location>
        <begin position="146"/>
        <end position="241"/>
    </location>
</feature>
<dbReference type="OrthoDB" id="2986269at2"/>
<dbReference type="InterPro" id="IPR013328">
    <property type="entry name" value="6PGD_dom2"/>
</dbReference>
<dbReference type="InterPro" id="IPR008927">
    <property type="entry name" value="6-PGluconate_DH-like_C_sf"/>
</dbReference>
<dbReference type="EMBL" id="FNNQ01000012">
    <property type="protein sequence ID" value="SDX24078.1"/>
    <property type="molecule type" value="Genomic_DNA"/>
</dbReference>